<evidence type="ECO:0000256" key="5">
    <source>
        <dbReference type="ARBA" id="ARBA00023136"/>
    </source>
</evidence>
<reference evidence="9 10" key="1">
    <citation type="submission" date="2016-10" db="EMBL/GenBank/DDBJ databases">
        <authorList>
            <person name="de Groot N.N."/>
        </authorList>
    </citation>
    <scope>NUCLEOTIDE SEQUENCE [LARGE SCALE GENOMIC DNA]</scope>
    <source>
        <strain evidence="9 10">AB35.6</strain>
    </source>
</reference>
<dbReference type="Pfam" id="PF25183">
    <property type="entry name" value="OMP_b-brl_4"/>
    <property type="match status" value="1"/>
</dbReference>
<keyword evidence="6" id="KW-0998">Cell outer membrane</keyword>
<feature type="domain" description="TonB-dependent transporter Oar-like beta-barrel" evidence="8">
    <location>
        <begin position="250"/>
        <end position="1144"/>
    </location>
</feature>
<feature type="chain" id="PRO_5010311070" evidence="7">
    <location>
        <begin position="24"/>
        <end position="1151"/>
    </location>
</feature>
<dbReference type="InterPro" id="IPR039426">
    <property type="entry name" value="TonB-dep_rcpt-like"/>
</dbReference>
<gene>
    <name evidence="9" type="ORF">SAMN05443244_1599</name>
</gene>
<keyword evidence="7" id="KW-0732">Signal</keyword>
<evidence type="ECO:0000256" key="1">
    <source>
        <dbReference type="ARBA" id="ARBA00004571"/>
    </source>
</evidence>
<keyword evidence="4" id="KW-0812">Transmembrane</keyword>
<keyword evidence="9" id="KW-0121">Carboxypeptidase</keyword>
<dbReference type="PANTHER" id="PTHR30069:SF46">
    <property type="entry name" value="OAR PROTEIN"/>
    <property type="match status" value="1"/>
</dbReference>
<evidence type="ECO:0000256" key="4">
    <source>
        <dbReference type="ARBA" id="ARBA00022692"/>
    </source>
</evidence>
<keyword evidence="9" id="KW-0378">Hydrolase</keyword>
<proteinExistence type="predicted"/>
<sequence>MRKKHILASTLALAAVYSCNAGAQTITAGVNGTVTDASGAVIPNAKVTATNVGTNVSITQTTTKDGVYVIRNLQVGDYKLTVESAGFATQTLGPFTLETGQEAKLDSKLGVEGSNTNIQVSSDVAPLLNTENATLGSTLDTNAIQNMPLVGRNFTELTLYVPGAVTGSPASFTGSAAAIERNGNGTLASQNGNRQEANNFLLEGIDINETINNQLGYNPSADAIGQVRVISANANAEFGNVGGGDIITLLKSGTNAFHGSAFMNLSNYNMDANTYANKHQASAASFVPITPYTQTIFGGTFGGRIIKDKLFFFVDYEGRRYHSAGVGLGSVATQKMRAGDFSELLAPSLNGGKTIQLYNTQVAGQPAYVNNQLGAATNPVAQYLYAHPEYYPLPNHAPTPGGLITQNNYQAPTKTNRYDDQFDIKVNYTLSQRDNFSGSYSHALAGDYTTPVLGITFPGSTVLPFQSFSFDEVHQFSPRLINDYNMGFSRVVVLGANTSDPTGHFGMNGNSIVGLGSIPQPQNGFTQQSFTGNNTGGLTNLGNLSTGTTYIDNTFSYTDTLTYQLARHTIKGGVQILRYQQNTFYPGNDGALGHFDYSGQFTAQAGTSGGFSLADFNLNRIYQRAIGGVTGLAGQRQFRNSAFIQDDWKASPNLTLNLGLRWEYDQPILEVNNKQANINVATKKVLLAGVNGNSRALYDGVWTNFMPRLGFAWNVTPKTVLRGGYGITTFFEGTGANLRLNFNYPFQNGFTAAAAVPTATSAGTPYTTSQGFGTSNTSCDITTSTTPCTTTIRAWDQKIKPMFLQEFSLTAEYQVSKTASLTVGYLGETGQHLVTAGAGNALAAPCYINGVATDPNNAALATACPAPYVNLVGQTGSVVFTNSNAMENYNSLQATYRQRLSKGLELTANYTWAKALTNSTGFFGAQGINGQSAYAQNYYDNHAEYGPTAQDVRHNINGHMNYALPFGRGRMLGANMNRAFDEVVGGWHVAMSAIVYTGFPVNMGASLVSFTKNNSERANYYRAITHTNRTANNWFGTDASAVPCTPSNSPATSHGYDNGVCAYGQPLNGTFGTARVDSERAPGYQSADASVYKDFSITESQHVSFRADAANVFNITSLGNPTNNTQSAAFGQITSARSQARQMQLSAKYVF</sequence>
<evidence type="ECO:0000256" key="7">
    <source>
        <dbReference type="SAM" id="SignalP"/>
    </source>
</evidence>
<dbReference type="EMBL" id="FNSD01000001">
    <property type="protein sequence ID" value="SEB70142.1"/>
    <property type="molecule type" value="Genomic_DNA"/>
</dbReference>
<accession>A0A1H4LIL1</accession>
<dbReference type="GO" id="GO:0015344">
    <property type="term" value="F:siderophore uptake transmembrane transporter activity"/>
    <property type="evidence" value="ECO:0007669"/>
    <property type="project" value="TreeGrafter"/>
</dbReference>
<dbReference type="Proteomes" id="UP000182409">
    <property type="component" value="Unassembled WGS sequence"/>
</dbReference>
<protein>
    <submittedName>
        <fullName evidence="9">Carboxypeptidase regulatory-like domain-containing protein</fullName>
    </submittedName>
</protein>
<dbReference type="GO" id="GO:0004180">
    <property type="term" value="F:carboxypeptidase activity"/>
    <property type="evidence" value="ECO:0007669"/>
    <property type="project" value="UniProtKB-KW"/>
</dbReference>
<name>A0A1H4LIL1_9BACT</name>
<evidence type="ECO:0000256" key="2">
    <source>
        <dbReference type="ARBA" id="ARBA00022448"/>
    </source>
</evidence>
<evidence type="ECO:0000313" key="10">
    <source>
        <dbReference type="Proteomes" id="UP000182409"/>
    </source>
</evidence>
<organism evidence="9 10">
    <name type="scientific">Terriglobus roseus</name>
    <dbReference type="NCBI Taxonomy" id="392734"/>
    <lineage>
        <taxon>Bacteria</taxon>
        <taxon>Pseudomonadati</taxon>
        <taxon>Acidobacteriota</taxon>
        <taxon>Terriglobia</taxon>
        <taxon>Terriglobales</taxon>
        <taxon>Acidobacteriaceae</taxon>
        <taxon>Terriglobus</taxon>
    </lineage>
</organism>
<dbReference type="SUPFAM" id="SSF56935">
    <property type="entry name" value="Porins"/>
    <property type="match status" value="1"/>
</dbReference>
<dbReference type="PANTHER" id="PTHR30069">
    <property type="entry name" value="TONB-DEPENDENT OUTER MEMBRANE RECEPTOR"/>
    <property type="match status" value="1"/>
</dbReference>
<feature type="signal peptide" evidence="7">
    <location>
        <begin position="1"/>
        <end position="23"/>
    </location>
</feature>
<comment type="subcellular location">
    <subcellularLocation>
        <location evidence="1">Cell outer membrane</location>
        <topology evidence="1">Multi-pass membrane protein</topology>
    </subcellularLocation>
</comment>
<evidence type="ECO:0000259" key="8">
    <source>
        <dbReference type="Pfam" id="PF25183"/>
    </source>
</evidence>
<keyword evidence="9" id="KW-0645">Protease</keyword>
<dbReference type="Pfam" id="PF13620">
    <property type="entry name" value="CarboxypepD_reg"/>
    <property type="match status" value="1"/>
</dbReference>
<dbReference type="AlphaFoldDB" id="A0A1H4LIL1"/>
<keyword evidence="5" id="KW-0472">Membrane</keyword>
<dbReference type="PROSITE" id="PS51257">
    <property type="entry name" value="PROKAR_LIPOPROTEIN"/>
    <property type="match status" value="1"/>
</dbReference>
<evidence type="ECO:0000256" key="3">
    <source>
        <dbReference type="ARBA" id="ARBA00022452"/>
    </source>
</evidence>
<evidence type="ECO:0000313" key="9">
    <source>
        <dbReference type="EMBL" id="SEB70142.1"/>
    </source>
</evidence>
<dbReference type="SUPFAM" id="SSF49464">
    <property type="entry name" value="Carboxypeptidase regulatory domain-like"/>
    <property type="match status" value="1"/>
</dbReference>
<dbReference type="Gene3D" id="2.60.40.1120">
    <property type="entry name" value="Carboxypeptidase-like, regulatory domain"/>
    <property type="match status" value="1"/>
</dbReference>
<dbReference type="Gene3D" id="2.40.170.20">
    <property type="entry name" value="TonB-dependent receptor, beta-barrel domain"/>
    <property type="match status" value="1"/>
</dbReference>
<keyword evidence="3" id="KW-1134">Transmembrane beta strand</keyword>
<dbReference type="InterPro" id="IPR008969">
    <property type="entry name" value="CarboxyPept-like_regulatory"/>
</dbReference>
<dbReference type="GO" id="GO:0009279">
    <property type="term" value="C:cell outer membrane"/>
    <property type="evidence" value="ECO:0007669"/>
    <property type="project" value="UniProtKB-SubCell"/>
</dbReference>
<dbReference type="InterPro" id="IPR036942">
    <property type="entry name" value="Beta-barrel_TonB_sf"/>
</dbReference>
<dbReference type="GO" id="GO:0044718">
    <property type="term" value="P:siderophore transmembrane transport"/>
    <property type="evidence" value="ECO:0007669"/>
    <property type="project" value="TreeGrafter"/>
</dbReference>
<dbReference type="InterPro" id="IPR057601">
    <property type="entry name" value="Oar-like_b-barrel"/>
</dbReference>
<keyword evidence="2" id="KW-0813">Transport</keyword>
<evidence type="ECO:0000256" key="6">
    <source>
        <dbReference type="ARBA" id="ARBA00023237"/>
    </source>
</evidence>